<proteinExistence type="predicted"/>
<name>A0A8H6D4E2_9HYPO</name>
<sequence length="316" mass="35135">MTDHIREASSSPQTFPSTSAASKDIASADLIILIEPDKEHPAVEPTEAPFFADDPYIDRLPASIVEFYLNKETISAPTLITVRLSIAEFNDYEHGISAYVHKRFDYDPETQEITFRMTTPTNDKFTKFVEGAILKELSKLDEGHSNFIAGIGTVGNTRIKLAPNPNAVGASGRGNESHGQQKAPNVQFHHKLTDISTVIFEVAYTQKAEELRQLAHEYIKGSGGMPFRAADKAPVNETGSLKLCLDDFAFEKFSDVAYKEIEISISYGNLCRFLDEAEELQESLEAAEVIQKRIELCREREISPVPPRSPPDPSED</sequence>
<evidence type="ECO:0000313" key="3">
    <source>
        <dbReference type="Proteomes" id="UP000544331"/>
    </source>
</evidence>
<gene>
    <name evidence="2" type="ORF">FMUND_13136</name>
</gene>
<organism evidence="2 3">
    <name type="scientific">Fusarium mundagurra</name>
    <dbReference type="NCBI Taxonomy" id="1567541"/>
    <lineage>
        <taxon>Eukaryota</taxon>
        <taxon>Fungi</taxon>
        <taxon>Dikarya</taxon>
        <taxon>Ascomycota</taxon>
        <taxon>Pezizomycotina</taxon>
        <taxon>Sordariomycetes</taxon>
        <taxon>Hypocreomycetidae</taxon>
        <taxon>Hypocreales</taxon>
        <taxon>Nectriaceae</taxon>
        <taxon>Fusarium</taxon>
        <taxon>Fusarium fujikuroi species complex</taxon>
    </lineage>
</organism>
<evidence type="ECO:0000313" key="2">
    <source>
        <dbReference type="EMBL" id="KAF5703169.1"/>
    </source>
</evidence>
<dbReference type="AlphaFoldDB" id="A0A8H6D4E2"/>
<dbReference type="OrthoDB" id="5105514at2759"/>
<accession>A0A8H6D4E2</accession>
<feature type="compositionally biased region" description="Polar residues" evidence="1">
    <location>
        <begin position="8"/>
        <end position="21"/>
    </location>
</feature>
<keyword evidence="3" id="KW-1185">Reference proteome</keyword>
<reference evidence="2 3" key="1">
    <citation type="submission" date="2020-05" db="EMBL/GenBank/DDBJ databases">
        <title>Identification and distribution of gene clusters putatively required for synthesis of sphingolipid metabolism inhibitors in phylogenetically diverse species of the filamentous fungus Fusarium.</title>
        <authorList>
            <person name="Kim H.-S."/>
            <person name="Busman M."/>
            <person name="Brown D.W."/>
            <person name="Divon H."/>
            <person name="Uhlig S."/>
            <person name="Proctor R.H."/>
        </authorList>
    </citation>
    <scope>NUCLEOTIDE SEQUENCE [LARGE SCALE GENOMIC DNA]</scope>
    <source>
        <strain evidence="2 3">NRRL 66235</strain>
    </source>
</reference>
<protein>
    <submittedName>
        <fullName evidence="2">Uncharacterized protein</fullName>
    </submittedName>
</protein>
<dbReference type="Proteomes" id="UP000544331">
    <property type="component" value="Unassembled WGS sequence"/>
</dbReference>
<comment type="caution">
    <text evidence="2">The sequence shown here is derived from an EMBL/GenBank/DDBJ whole genome shotgun (WGS) entry which is preliminary data.</text>
</comment>
<feature type="region of interest" description="Disordered" evidence="1">
    <location>
        <begin position="1"/>
        <end position="21"/>
    </location>
</feature>
<dbReference type="EMBL" id="JAAOAN010000580">
    <property type="protein sequence ID" value="KAF5703169.1"/>
    <property type="molecule type" value="Genomic_DNA"/>
</dbReference>
<evidence type="ECO:0000256" key="1">
    <source>
        <dbReference type="SAM" id="MobiDB-lite"/>
    </source>
</evidence>